<keyword evidence="4" id="KW-0479">Metal-binding</keyword>
<evidence type="ECO:0000313" key="12">
    <source>
        <dbReference type="EMBL" id="KAL1137896.1"/>
    </source>
</evidence>
<comment type="similarity">
    <text evidence="8">Belongs to the cytochrome b5 family.</text>
</comment>
<dbReference type="PANTHER" id="PTHR21281">
    <property type="entry name" value="CYTOCHROME B5 DOMAIN-CONTAINING PROTEIN 1"/>
    <property type="match status" value="1"/>
</dbReference>
<dbReference type="Gene3D" id="3.10.120.10">
    <property type="entry name" value="Cytochrome b5-like heme/steroid binding domain"/>
    <property type="match status" value="1"/>
</dbReference>
<organism evidence="12 13">
    <name type="scientific">Ranatra chinensis</name>
    <dbReference type="NCBI Taxonomy" id="642074"/>
    <lineage>
        <taxon>Eukaryota</taxon>
        <taxon>Metazoa</taxon>
        <taxon>Ecdysozoa</taxon>
        <taxon>Arthropoda</taxon>
        <taxon>Hexapoda</taxon>
        <taxon>Insecta</taxon>
        <taxon>Pterygota</taxon>
        <taxon>Neoptera</taxon>
        <taxon>Paraneoptera</taxon>
        <taxon>Hemiptera</taxon>
        <taxon>Heteroptera</taxon>
        <taxon>Panheteroptera</taxon>
        <taxon>Nepomorpha</taxon>
        <taxon>Nepidae</taxon>
        <taxon>Ranatrinae</taxon>
        <taxon>Ranatra</taxon>
    </lineage>
</organism>
<keyword evidence="13" id="KW-1185">Reference proteome</keyword>
<keyword evidence="6" id="KW-0206">Cytoskeleton</keyword>
<evidence type="ECO:0000256" key="4">
    <source>
        <dbReference type="ARBA" id="ARBA00022723"/>
    </source>
</evidence>
<dbReference type="GO" id="GO:0046872">
    <property type="term" value="F:metal ion binding"/>
    <property type="evidence" value="ECO:0007669"/>
    <property type="project" value="UniProtKB-KW"/>
</dbReference>
<comment type="function">
    <text evidence="10">Radial spoke stalk protein that binds heme under oxidizing conditions. Required for the coordinated beating of multiple cilia maybe by functioning in a redox signaling pathway.</text>
</comment>
<name>A0ABD0YPJ3_9HEMI</name>
<reference evidence="12 13" key="1">
    <citation type="submission" date="2024-07" db="EMBL/GenBank/DDBJ databases">
        <title>Chromosome-level genome assembly of the water stick insect Ranatra chinensis (Heteroptera: Nepidae).</title>
        <authorList>
            <person name="Liu X."/>
        </authorList>
    </citation>
    <scope>NUCLEOTIDE SEQUENCE [LARGE SCALE GENOMIC DNA]</scope>
    <source>
        <strain evidence="12">Cailab_2021Rc</strain>
        <tissue evidence="12">Muscle</tissue>
    </source>
</reference>
<dbReference type="InterPro" id="IPR001199">
    <property type="entry name" value="Cyt_B5-like_heme/steroid-bd"/>
</dbReference>
<dbReference type="InterPro" id="IPR036400">
    <property type="entry name" value="Cyt_B5-like_heme/steroid_sf"/>
</dbReference>
<feature type="domain" description="Cytochrome b5 heme-binding" evidence="11">
    <location>
        <begin position="14"/>
        <end position="97"/>
    </location>
</feature>
<evidence type="ECO:0000256" key="7">
    <source>
        <dbReference type="ARBA" id="ARBA00023273"/>
    </source>
</evidence>
<dbReference type="EMBL" id="JBFDAA010000004">
    <property type="protein sequence ID" value="KAL1137896.1"/>
    <property type="molecule type" value="Genomic_DNA"/>
</dbReference>
<evidence type="ECO:0000256" key="8">
    <source>
        <dbReference type="ARBA" id="ARBA00038168"/>
    </source>
</evidence>
<keyword evidence="3" id="KW-0349">Heme</keyword>
<accession>A0ABD0YPJ3</accession>
<keyword evidence="2" id="KW-0963">Cytoplasm</keyword>
<keyword evidence="7" id="KW-0966">Cell projection</keyword>
<evidence type="ECO:0000256" key="3">
    <source>
        <dbReference type="ARBA" id="ARBA00022617"/>
    </source>
</evidence>
<evidence type="ECO:0000313" key="13">
    <source>
        <dbReference type="Proteomes" id="UP001558652"/>
    </source>
</evidence>
<comment type="caution">
    <text evidence="12">The sequence shown here is derived from an EMBL/GenBank/DDBJ whole genome shotgun (WGS) entry which is preliminary data.</text>
</comment>
<evidence type="ECO:0000256" key="6">
    <source>
        <dbReference type="ARBA" id="ARBA00023212"/>
    </source>
</evidence>
<keyword evidence="5" id="KW-0408">Iron</keyword>
<comment type="subcellular location">
    <subcellularLocation>
        <location evidence="1">Cytoplasm</location>
        <location evidence="1">Cytoskeleton</location>
        <location evidence="1">Cilium axoneme</location>
    </subcellularLocation>
</comment>
<dbReference type="GO" id="GO:0005930">
    <property type="term" value="C:axoneme"/>
    <property type="evidence" value="ECO:0007669"/>
    <property type="project" value="UniProtKB-SubCell"/>
</dbReference>
<dbReference type="SMART" id="SM01117">
    <property type="entry name" value="Cyt-b5"/>
    <property type="match status" value="1"/>
</dbReference>
<dbReference type="AlphaFoldDB" id="A0ABD0YPJ3"/>
<dbReference type="PANTHER" id="PTHR21281:SF0">
    <property type="entry name" value="CYTOCHROME B5 DOMAIN-CONTAINING PROTEIN 1"/>
    <property type="match status" value="1"/>
</dbReference>
<gene>
    <name evidence="12" type="ORF">AAG570_009591</name>
</gene>
<proteinExistence type="inferred from homology"/>
<dbReference type="SUPFAM" id="SSF55856">
    <property type="entry name" value="Cytochrome b5-like heme/steroid binding domain"/>
    <property type="match status" value="1"/>
</dbReference>
<evidence type="ECO:0000259" key="11">
    <source>
        <dbReference type="PROSITE" id="PS50255"/>
    </source>
</evidence>
<dbReference type="PROSITE" id="PS50255">
    <property type="entry name" value="CYTOCHROME_B5_2"/>
    <property type="match status" value="1"/>
</dbReference>
<evidence type="ECO:0000256" key="10">
    <source>
        <dbReference type="ARBA" id="ARBA00046139"/>
    </source>
</evidence>
<dbReference type="Proteomes" id="UP001558652">
    <property type="component" value="Unassembled WGS sequence"/>
</dbReference>
<sequence>MDKLRKPPDDTWKTKYFKLSEVVIHNRPDDCWVILDGIVKDLTPLVRDFKDTREVLPIVALAGKDISHWFDKNGDIRQYVNPLTNLLVPYLPHGPLPHMCDVLMPNTDWSPLPFEPWWKDSSYNVGRITKNCRPVRIMNMGFGQEVALNVCEEDTLEDILARYIPFNENANHYTWKFETRKLKMRKTLEENEIPDRKECFRKLGLPDDLYVPCLQLYYNDDMA</sequence>
<dbReference type="InterPro" id="IPR052320">
    <property type="entry name" value="Cytochrome_b5_domain"/>
</dbReference>
<evidence type="ECO:0000256" key="1">
    <source>
        <dbReference type="ARBA" id="ARBA00004430"/>
    </source>
</evidence>
<protein>
    <recommendedName>
        <fullName evidence="9">Cytochrome b5 domain-containing protein 1</fullName>
    </recommendedName>
</protein>
<evidence type="ECO:0000256" key="9">
    <source>
        <dbReference type="ARBA" id="ARBA00040649"/>
    </source>
</evidence>
<evidence type="ECO:0000256" key="2">
    <source>
        <dbReference type="ARBA" id="ARBA00022490"/>
    </source>
</evidence>
<evidence type="ECO:0000256" key="5">
    <source>
        <dbReference type="ARBA" id="ARBA00023004"/>
    </source>
</evidence>